<dbReference type="Pfam" id="PF19054">
    <property type="entry name" value="DUF5753"/>
    <property type="match status" value="1"/>
</dbReference>
<reference evidence="3" key="1">
    <citation type="submission" date="2016-06" db="EMBL/GenBank/DDBJ databases">
        <title>Complete genome sequence of Actinoalloteichus fjordicus DSM 46855 (=ADI127-17), type strain of the new species Actinoalloteichus fjordicus.</title>
        <authorList>
            <person name="Ruckert C."/>
            <person name="Nouioui I."/>
            <person name="Willmese J."/>
            <person name="van Wezel G."/>
            <person name="Klenk H.-P."/>
            <person name="Kalinowski J."/>
            <person name="Zotchev S.B."/>
        </authorList>
    </citation>
    <scope>NUCLEOTIDE SEQUENCE [LARGE SCALE GENOMIC DNA]</scope>
    <source>
        <strain evidence="3">ADI127-7</strain>
    </source>
</reference>
<dbReference type="GO" id="GO:0003677">
    <property type="term" value="F:DNA binding"/>
    <property type="evidence" value="ECO:0007669"/>
    <property type="project" value="InterPro"/>
</dbReference>
<dbReference type="InterPro" id="IPR043917">
    <property type="entry name" value="DUF5753"/>
</dbReference>
<dbReference type="CDD" id="cd00093">
    <property type="entry name" value="HTH_XRE"/>
    <property type="match status" value="1"/>
</dbReference>
<dbReference type="InterPro" id="IPR010982">
    <property type="entry name" value="Lambda_DNA-bd_dom_sf"/>
</dbReference>
<feature type="domain" description="HTH cro/C1-type" evidence="1">
    <location>
        <begin position="18"/>
        <end position="72"/>
    </location>
</feature>
<dbReference type="SUPFAM" id="SSF47413">
    <property type="entry name" value="lambda repressor-like DNA-binding domains"/>
    <property type="match status" value="1"/>
</dbReference>
<accession>A0AAC9LB15</accession>
<dbReference type="KEGG" id="acad:UA74_06545"/>
<dbReference type="EMBL" id="CP016076">
    <property type="protein sequence ID" value="APU13382.1"/>
    <property type="molecule type" value="Genomic_DNA"/>
</dbReference>
<protein>
    <submittedName>
        <fullName evidence="2">DNA binding protein with helix-turn-helix domain</fullName>
    </submittedName>
</protein>
<organism evidence="2 3">
    <name type="scientific">Actinoalloteichus fjordicus</name>
    <dbReference type="NCBI Taxonomy" id="1612552"/>
    <lineage>
        <taxon>Bacteria</taxon>
        <taxon>Bacillati</taxon>
        <taxon>Actinomycetota</taxon>
        <taxon>Actinomycetes</taxon>
        <taxon>Pseudonocardiales</taxon>
        <taxon>Pseudonocardiaceae</taxon>
        <taxon>Actinoalloteichus</taxon>
    </lineage>
</organism>
<evidence type="ECO:0000313" key="2">
    <source>
        <dbReference type="EMBL" id="APU13382.1"/>
    </source>
</evidence>
<sequence length="284" mass="31649">MAEDFRAGVRMRRIGRELRKWRNEGDLKLADVTKRLRWSTSKLSKIENAAQTITVIDVLALALVYSVPEAERDRLSNAVLTAQEPGWWQQYGDDVLYEATQDFVELEADAAAERTFTAQLVPGLFQTESYVAALGRAWVPQPSATTVANRTEVRRTRQSRLTGDRSLSVEAVIWEPALRQGVGGPDVMREQLTHLGKLSQLPNVSIQVLPLGTGAFPAMGSGFELLSFTEPHLDDVVYEEHLTHGIYLEEPEEVSAYSLNFEGLKATALDPERSRRLIADAARA</sequence>
<dbReference type="Pfam" id="PF13560">
    <property type="entry name" value="HTH_31"/>
    <property type="match status" value="1"/>
</dbReference>
<dbReference type="InterPro" id="IPR001387">
    <property type="entry name" value="Cro/C1-type_HTH"/>
</dbReference>
<dbReference type="AlphaFoldDB" id="A0AAC9LB15"/>
<evidence type="ECO:0000313" key="3">
    <source>
        <dbReference type="Proteomes" id="UP000185511"/>
    </source>
</evidence>
<evidence type="ECO:0000259" key="1">
    <source>
        <dbReference type="PROSITE" id="PS50943"/>
    </source>
</evidence>
<dbReference type="PROSITE" id="PS50943">
    <property type="entry name" value="HTH_CROC1"/>
    <property type="match status" value="1"/>
</dbReference>
<dbReference type="RefSeq" id="WP_075739503.1">
    <property type="nucleotide sequence ID" value="NZ_CP016076.1"/>
</dbReference>
<gene>
    <name evidence="2" type="ORF">UA74_06545</name>
</gene>
<name>A0AAC9LB15_9PSEU</name>
<keyword evidence="3" id="KW-1185">Reference proteome</keyword>
<proteinExistence type="predicted"/>
<dbReference type="Proteomes" id="UP000185511">
    <property type="component" value="Chromosome"/>
</dbReference>
<dbReference type="Gene3D" id="1.10.260.40">
    <property type="entry name" value="lambda repressor-like DNA-binding domains"/>
    <property type="match status" value="1"/>
</dbReference>